<proteinExistence type="inferred from homology"/>
<dbReference type="Gene3D" id="1.20.1250.20">
    <property type="entry name" value="MFS general substrate transporter like domains"/>
    <property type="match status" value="1"/>
</dbReference>
<evidence type="ECO:0000259" key="9">
    <source>
        <dbReference type="PROSITE" id="PS50850"/>
    </source>
</evidence>
<dbReference type="OrthoDB" id="8120565at2759"/>
<accession>A0A9P4MJS7</accession>
<feature type="transmembrane region" description="Helical" evidence="8">
    <location>
        <begin position="465"/>
        <end position="484"/>
    </location>
</feature>
<feature type="transmembrane region" description="Helical" evidence="8">
    <location>
        <begin position="400"/>
        <end position="424"/>
    </location>
</feature>
<evidence type="ECO:0000256" key="5">
    <source>
        <dbReference type="ARBA" id="ARBA00022989"/>
    </source>
</evidence>
<dbReference type="FunFam" id="1.20.1250.20:FF:000026">
    <property type="entry name" value="MFS quinate transporter QutD"/>
    <property type="match status" value="1"/>
</dbReference>
<dbReference type="InterPro" id="IPR005829">
    <property type="entry name" value="Sugar_transporter_CS"/>
</dbReference>
<evidence type="ECO:0000256" key="1">
    <source>
        <dbReference type="ARBA" id="ARBA00004141"/>
    </source>
</evidence>
<dbReference type="AlphaFoldDB" id="A0A9P4MJS7"/>
<dbReference type="PRINTS" id="PR00171">
    <property type="entry name" value="SUGRTRNSPORT"/>
</dbReference>
<dbReference type="InterPro" id="IPR005828">
    <property type="entry name" value="MFS_sugar_transport-like"/>
</dbReference>
<protein>
    <submittedName>
        <fullName evidence="10">General substrate transporter</fullName>
    </submittedName>
</protein>
<dbReference type="InterPro" id="IPR020846">
    <property type="entry name" value="MFS_dom"/>
</dbReference>
<dbReference type="Pfam" id="PF00083">
    <property type="entry name" value="Sugar_tr"/>
    <property type="match status" value="1"/>
</dbReference>
<keyword evidence="3 7" id="KW-0813">Transport</keyword>
<evidence type="ECO:0000256" key="4">
    <source>
        <dbReference type="ARBA" id="ARBA00022692"/>
    </source>
</evidence>
<evidence type="ECO:0000256" key="8">
    <source>
        <dbReference type="SAM" id="Phobius"/>
    </source>
</evidence>
<feature type="transmembrane region" description="Helical" evidence="8">
    <location>
        <begin position="129"/>
        <end position="150"/>
    </location>
</feature>
<dbReference type="PROSITE" id="PS50850">
    <property type="entry name" value="MFS"/>
    <property type="match status" value="1"/>
</dbReference>
<evidence type="ECO:0000313" key="11">
    <source>
        <dbReference type="Proteomes" id="UP000799439"/>
    </source>
</evidence>
<organism evidence="10 11">
    <name type="scientific">Myriangium duriaei CBS 260.36</name>
    <dbReference type="NCBI Taxonomy" id="1168546"/>
    <lineage>
        <taxon>Eukaryota</taxon>
        <taxon>Fungi</taxon>
        <taxon>Dikarya</taxon>
        <taxon>Ascomycota</taxon>
        <taxon>Pezizomycotina</taxon>
        <taxon>Dothideomycetes</taxon>
        <taxon>Dothideomycetidae</taxon>
        <taxon>Myriangiales</taxon>
        <taxon>Myriangiaceae</taxon>
        <taxon>Myriangium</taxon>
    </lineage>
</organism>
<feature type="transmembrane region" description="Helical" evidence="8">
    <location>
        <begin position="335"/>
        <end position="355"/>
    </location>
</feature>
<dbReference type="InterPro" id="IPR003663">
    <property type="entry name" value="Sugar/inositol_transpt"/>
</dbReference>
<feature type="domain" description="Major facilitator superfamily (MFS) profile" evidence="9">
    <location>
        <begin position="29"/>
        <end position="490"/>
    </location>
</feature>
<feature type="transmembrane region" description="Helical" evidence="8">
    <location>
        <begin position="197"/>
        <end position="216"/>
    </location>
</feature>
<evidence type="ECO:0000256" key="2">
    <source>
        <dbReference type="ARBA" id="ARBA00010992"/>
    </source>
</evidence>
<comment type="similarity">
    <text evidence="2 7">Belongs to the major facilitator superfamily. Sugar transporter (TC 2.A.1.1) family.</text>
</comment>
<evidence type="ECO:0000256" key="6">
    <source>
        <dbReference type="ARBA" id="ARBA00023136"/>
    </source>
</evidence>
<dbReference type="InterPro" id="IPR050360">
    <property type="entry name" value="MFS_Sugar_Transporters"/>
</dbReference>
<keyword evidence="4 8" id="KW-0812">Transmembrane</keyword>
<feature type="transmembrane region" description="Helical" evidence="8">
    <location>
        <begin position="302"/>
        <end position="323"/>
    </location>
</feature>
<keyword evidence="5 8" id="KW-1133">Transmembrane helix</keyword>
<feature type="transmembrane region" description="Helical" evidence="8">
    <location>
        <begin position="162"/>
        <end position="182"/>
    </location>
</feature>
<gene>
    <name evidence="10" type="ORF">K461DRAFT_75091</name>
</gene>
<dbReference type="GO" id="GO:0016020">
    <property type="term" value="C:membrane"/>
    <property type="evidence" value="ECO:0007669"/>
    <property type="project" value="UniProtKB-SubCell"/>
</dbReference>
<keyword evidence="11" id="KW-1185">Reference proteome</keyword>
<feature type="transmembrane region" description="Helical" evidence="8">
    <location>
        <begin position="75"/>
        <end position="96"/>
    </location>
</feature>
<dbReference type="PANTHER" id="PTHR48022">
    <property type="entry name" value="PLASTIDIC GLUCOSE TRANSPORTER 4"/>
    <property type="match status" value="1"/>
</dbReference>
<dbReference type="SUPFAM" id="SSF103473">
    <property type="entry name" value="MFS general substrate transporter"/>
    <property type="match status" value="1"/>
</dbReference>
<dbReference type="PROSITE" id="PS00217">
    <property type="entry name" value="SUGAR_TRANSPORT_2"/>
    <property type="match status" value="1"/>
</dbReference>
<reference evidence="10" key="1">
    <citation type="journal article" date="2020" name="Stud. Mycol.">
        <title>101 Dothideomycetes genomes: a test case for predicting lifestyles and emergence of pathogens.</title>
        <authorList>
            <person name="Haridas S."/>
            <person name="Albert R."/>
            <person name="Binder M."/>
            <person name="Bloem J."/>
            <person name="Labutti K."/>
            <person name="Salamov A."/>
            <person name="Andreopoulos B."/>
            <person name="Baker S."/>
            <person name="Barry K."/>
            <person name="Bills G."/>
            <person name="Bluhm B."/>
            <person name="Cannon C."/>
            <person name="Castanera R."/>
            <person name="Culley D."/>
            <person name="Daum C."/>
            <person name="Ezra D."/>
            <person name="Gonzalez J."/>
            <person name="Henrissat B."/>
            <person name="Kuo A."/>
            <person name="Liang C."/>
            <person name="Lipzen A."/>
            <person name="Lutzoni F."/>
            <person name="Magnuson J."/>
            <person name="Mondo S."/>
            <person name="Nolan M."/>
            <person name="Ohm R."/>
            <person name="Pangilinan J."/>
            <person name="Park H.-J."/>
            <person name="Ramirez L."/>
            <person name="Alfaro M."/>
            <person name="Sun H."/>
            <person name="Tritt A."/>
            <person name="Yoshinaga Y."/>
            <person name="Zwiers L.-H."/>
            <person name="Turgeon B."/>
            <person name="Goodwin S."/>
            <person name="Spatafora J."/>
            <person name="Crous P."/>
            <person name="Grigoriev I."/>
        </authorList>
    </citation>
    <scope>NUCLEOTIDE SEQUENCE</scope>
    <source>
        <strain evidence="10">CBS 260.36</strain>
    </source>
</reference>
<evidence type="ECO:0000256" key="7">
    <source>
        <dbReference type="RuleBase" id="RU003346"/>
    </source>
</evidence>
<dbReference type="InterPro" id="IPR036259">
    <property type="entry name" value="MFS_trans_sf"/>
</dbReference>
<comment type="caution">
    <text evidence="10">The sequence shown here is derived from an EMBL/GenBank/DDBJ whole genome shotgun (WGS) entry which is preliminary data.</text>
</comment>
<comment type="subcellular location">
    <subcellularLocation>
        <location evidence="1">Membrane</location>
        <topology evidence="1">Multi-pass membrane protein</topology>
    </subcellularLocation>
</comment>
<dbReference type="PROSITE" id="PS00216">
    <property type="entry name" value="SUGAR_TRANSPORT_1"/>
    <property type="match status" value="1"/>
</dbReference>
<evidence type="ECO:0000256" key="3">
    <source>
        <dbReference type="ARBA" id="ARBA00022448"/>
    </source>
</evidence>
<dbReference type="NCBIfam" id="TIGR00879">
    <property type="entry name" value="SP"/>
    <property type="match status" value="1"/>
</dbReference>
<name>A0A9P4MJS7_9PEZI</name>
<evidence type="ECO:0000313" key="10">
    <source>
        <dbReference type="EMBL" id="KAF2155533.1"/>
    </source>
</evidence>
<feature type="transmembrane region" description="Helical" evidence="8">
    <location>
        <begin position="367"/>
        <end position="388"/>
    </location>
</feature>
<keyword evidence="6 8" id="KW-0472">Membrane</keyword>
<dbReference type="EMBL" id="ML996082">
    <property type="protein sequence ID" value="KAF2155533.1"/>
    <property type="molecule type" value="Genomic_DNA"/>
</dbReference>
<dbReference type="GO" id="GO:0005351">
    <property type="term" value="F:carbohydrate:proton symporter activity"/>
    <property type="evidence" value="ECO:0007669"/>
    <property type="project" value="TreeGrafter"/>
</dbReference>
<feature type="transmembrane region" description="Helical" evidence="8">
    <location>
        <begin position="103"/>
        <end position="123"/>
    </location>
</feature>
<dbReference type="Proteomes" id="UP000799439">
    <property type="component" value="Unassembled WGS sequence"/>
</dbReference>
<sequence length="530" mass="58850">MMVALYGMRVALPMASLRGIISNRYVFTAAAFATLGGTLFGYDQGVVSITLVMPQFVKQFPEIDPISSGASFKKGLLTAMIELGAFLGAMNQGWIADKISRKWSIFLAACIFLVGSALQTASVNYGMLTAARFIGGIGVGMFAMVAPLYISEISPPEIRGTLLALQELSIVSGIVVAFYITYGTRHIPGQWSWRLPFLIQMTPAIVLGFGVPFLPYSPRWLCGKGRDQQALETLGKLRQFSVTDERVLREWYDIRSEVAYQRELRAEKYPHLTDGSKKSRLRLEMNGWLDCWRGRGWRRTQVGVGLMFFQQFVGINALIYYSPTLFGTMGLDYEMQLTMSGVLNICQAAACAWSLWGMDRFGRRKLLLGGGVCMCFSHVIIAVLVGLYNGKFAAHQGPAWTSVAFLLFYMLTFGATWGPIPWAMPAEVFPSSIRAKGCAQATMSNWGNNFIIGLITPPMIQGIGFGTYVFFAVFCLLGMAWVYFCVPETAGRTLEQMDFVFGDNQSHEEEQRRARIERDLMSPQAGEGVE</sequence>
<dbReference type="PANTHER" id="PTHR48022:SF14">
    <property type="entry name" value="MAJOR FACILITATOR SUPERFAMILY (MFS) PROFILE DOMAIN-CONTAINING PROTEIN-RELATED"/>
    <property type="match status" value="1"/>
</dbReference>